<organism evidence="1 2">
    <name type="scientific">Trichonephila clavata</name>
    <name type="common">Joro spider</name>
    <name type="synonym">Nephila clavata</name>
    <dbReference type="NCBI Taxonomy" id="2740835"/>
    <lineage>
        <taxon>Eukaryota</taxon>
        <taxon>Metazoa</taxon>
        <taxon>Ecdysozoa</taxon>
        <taxon>Arthropoda</taxon>
        <taxon>Chelicerata</taxon>
        <taxon>Arachnida</taxon>
        <taxon>Araneae</taxon>
        <taxon>Araneomorphae</taxon>
        <taxon>Entelegynae</taxon>
        <taxon>Araneoidea</taxon>
        <taxon>Nephilidae</taxon>
        <taxon>Trichonephila</taxon>
    </lineage>
</organism>
<proteinExistence type="predicted"/>
<dbReference type="AlphaFoldDB" id="A0A8X6HQG5"/>
<keyword evidence="2" id="KW-1185">Reference proteome</keyword>
<evidence type="ECO:0000313" key="1">
    <source>
        <dbReference type="EMBL" id="GFR28003.1"/>
    </source>
</evidence>
<evidence type="ECO:0000313" key="2">
    <source>
        <dbReference type="Proteomes" id="UP000887116"/>
    </source>
</evidence>
<accession>A0A8X6HQG5</accession>
<gene>
    <name evidence="1" type="ORF">TNCT_64681</name>
</gene>
<dbReference type="Proteomes" id="UP000887116">
    <property type="component" value="Unassembled WGS sequence"/>
</dbReference>
<comment type="caution">
    <text evidence="1">The sequence shown here is derived from an EMBL/GenBank/DDBJ whole genome shotgun (WGS) entry which is preliminary data.</text>
</comment>
<dbReference type="OrthoDB" id="6441158at2759"/>
<protein>
    <submittedName>
        <fullName evidence="1">Uncharacterized protein</fullName>
    </submittedName>
</protein>
<dbReference type="EMBL" id="BMAO01009010">
    <property type="protein sequence ID" value="GFR28003.1"/>
    <property type="molecule type" value="Genomic_DNA"/>
</dbReference>
<sequence>MENPFWGKLAKVPMGDSIIPSADNSIGSFVQRLRGAPAPVSFADFVISDRMAAAFFPRRLVFLLEHLDWGPMIWRRVSPLAVCEYDDKWNYRLHDSVKN</sequence>
<name>A0A8X6HQG5_TRICU</name>
<reference evidence="1" key="1">
    <citation type="submission" date="2020-07" db="EMBL/GenBank/DDBJ databases">
        <title>Multicomponent nature underlies the extraordinary mechanical properties of spider dragline silk.</title>
        <authorList>
            <person name="Kono N."/>
            <person name="Nakamura H."/>
            <person name="Mori M."/>
            <person name="Yoshida Y."/>
            <person name="Ohtoshi R."/>
            <person name="Malay A.D."/>
            <person name="Moran D.A.P."/>
            <person name="Tomita M."/>
            <person name="Numata K."/>
            <person name="Arakawa K."/>
        </authorList>
    </citation>
    <scope>NUCLEOTIDE SEQUENCE</scope>
</reference>